<proteinExistence type="inferred from homology"/>
<dbReference type="AlphaFoldDB" id="A0A0R2BG54"/>
<gene>
    <name evidence="6" type="ORF">FC84_GL001205</name>
</gene>
<dbReference type="PIRSF" id="PIRSF000450">
    <property type="entry name" value="H_ser_succinyltr"/>
    <property type="match status" value="1"/>
</dbReference>
<dbReference type="EMBL" id="AYYK01000025">
    <property type="protein sequence ID" value="KRM78183.1"/>
    <property type="molecule type" value="Genomic_DNA"/>
</dbReference>
<evidence type="ECO:0000256" key="4">
    <source>
        <dbReference type="HAMAP-Rule" id="MF_00295"/>
    </source>
</evidence>
<feature type="active site" description="Proton acceptor" evidence="4">
    <location>
        <position position="204"/>
    </location>
</feature>
<comment type="similarity">
    <text evidence="4">Belongs to the MetA family.</text>
</comment>
<feature type="active site" evidence="4">
    <location>
        <position position="206"/>
    </location>
</feature>
<evidence type="ECO:0000256" key="2">
    <source>
        <dbReference type="ARBA" id="ARBA00022679"/>
    </source>
</evidence>
<dbReference type="SUPFAM" id="SSF52317">
    <property type="entry name" value="Class I glutamine amidotransferase-like"/>
    <property type="match status" value="1"/>
</dbReference>
<comment type="subcellular location">
    <subcellularLocation>
        <location evidence="4">Cytoplasm</location>
    </subcellularLocation>
</comment>
<name>A0A0R2BG54_9LACO</name>
<feature type="active site" description="Acyl-thioester intermediate" evidence="4 5">
    <location>
        <position position="110"/>
    </location>
</feature>
<comment type="pathway">
    <text evidence="4">Amino-acid biosynthesis; L-cysteine biosynthesis; L-cysteine from L-serine: step 1/2.</text>
</comment>
<dbReference type="RefSeq" id="WP_057757740.1">
    <property type="nucleotide sequence ID" value="NZ_AYYK01000025.1"/>
</dbReference>
<sequence length="267" mass="30965">MRPLKIGILNVMHDKEATNHRFSHVLQIAQIPVDLNYYYPKLHYQNRPVPKEVASLLQPLNLQQVKTFDAFIITGAPIEQIEFADITYIQEVRELLAILRANVPNLLFVCWGGMVAANYYYGINKATFNNGHKLFGVFPNQIVAPDPLLNGIADGFLAPHARYAELKHQEVAKISDLAVTAQTDNEQLFSMRSLNGQENYLFAHLEYDRYGLRDEYQREIAAHPERFYKLPLNDWNPQTDQTPFSWQETQQIYYRNWINLVAQNLNN</sequence>
<organism evidence="6 7">
    <name type="scientific">Lapidilactobacillus dextrinicus DSM 20335</name>
    <dbReference type="NCBI Taxonomy" id="1423738"/>
    <lineage>
        <taxon>Bacteria</taxon>
        <taxon>Bacillati</taxon>
        <taxon>Bacillota</taxon>
        <taxon>Bacilli</taxon>
        <taxon>Lactobacillales</taxon>
        <taxon>Lactobacillaceae</taxon>
        <taxon>Lapidilactobacillus</taxon>
    </lineage>
</organism>
<comment type="catalytic activity">
    <reaction evidence="4">
        <text>L-serine + acetyl-CoA = O-acetyl-L-serine + CoA</text>
        <dbReference type="Rhea" id="RHEA:24560"/>
        <dbReference type="ChEBI" id="CHEBI:33384"/>
        <dbReference type="ChEBI" id="CHEBI:57287"/>
        <dbReference type="ChEBI" id="CHEBI:57288"/>
        <dbReference type="ChEBI" id="CHEBI:58340"/>
        <dbReference type="EC" id="2.3.1.30"/>
    </reaction>
</comment>
<feature type="site" description="Important for substrate specificity" evidence="4">
    <location>
        <position position="161"/>
    </location>
</feature>
<evidence type="ECO:0000256" key="3">
    <source>
        <dbReference type="ARBA" id="ARBA00023315"/>
    </source>
</evidence>
<dbReference type="Proteomes" id="UP000051813">
    <property type="component" value="Unassembled WGS sequence"/>
</dbReference>
<evidence type="ECO:0000313" key="7">
    <source>
        <dbReference type="Proteomes" id="UP000051813"/>
    </source>
</evidence>
<dbReference type="GO" id="GO:0008899">
    <property type="term" value="F:homoserine O-succinyltransferase activity"/>
    <property type="evidence" value="ECO:0007669"/>
    <property type="project" value="TreeGrafter"/>
</dbReference>
<dbReference type="InterPro" id="IPR029062">
    <property type="entry name" value="Class_I_gatase-like"/>
</dbReference>
<dbReference type="EC" id="2.3.1.30" evidence="4"/>
<dbReference type="HAMAP" id="MF_00295">
    <property type="entry name" value="MetA_acyltransf"/>
    <property type="match status" value="1"/>
</dbReference>
<dbReference type="Pfam" id="PF04204">
    <property type="entry name" value="HTS"/>
    <property type="match status" value="1"/>
</dbReference>
<evidence type="ECO:0000256" key="1">
    <source>
        <dbReference type="ARBA" id="ARBA00022605"/>
    </source>
</evidence>
<dbReference type="Gene3D" id="3.40.50.880">
    <property type="match status" value="1"/>
</dbReference>
<keyword evidence="1 4" id="KW-0028">Amino-acid biosynthesis</keyword>
<keyword evidence="7" id="KW-1185">Reference proteome</keyword>
<keyword evidence="3 4" id="KW-0012">Acyltransferase</keyword>
<dbReference type="InterPro" id="IPR033752">
    <property type="entry name" value="MetA_family"/>
</dbReference>
<evidence type="ECO:0000313" key="6">
    <source>
        <dbReference type="EMBL" id="KRM78183.1"/>
    </source>
</evidence>
<comment type="caution">
    <text evidence="4">Lacks conserved residue(s) required for the propagation of feature annotation.</text>
</comment>
<feature type="site" description="Important for acyl-CoA specificity" evidence="4">
    <location>
        <position position="79"/>
    </location>
</feature>
<feature type="binding site" evidence="4">
    <location>
        <position position="218"/>
    </location>
    <ligand>
        <name>substrate</name>
    </ligand>
</feature>
<comment type="function">
    <text evidence="4">Transfers an acetyl group from acetyl-CoA to L-serine, forming acetyl-L-serine.</text>
</comment>
<keyword evidence="4" id="KW-0963">Cytoplasm</keyword>
<protein>
    <recommendedName>
        <fullName evidence="4">Serine O-acetyltransferase</fullName>
        <shortName evidence="4">SAT</shortName>
        <ecNumber evidence="4">2.3.1.30</ecNumber>
    </recommendedName>
</protein>
<dbReference type="PANTHER" id="PTHR20919:SF0">
    <property type="entry name" value="HOMOSERINE O-SUCCINYLTRANSFERASE"/>
    <property type="match status" value="1"/>
</dbReference>
<comment type="caution">
    <text evidence="6">The sequence shown here is derived from an EMBL/GenBank/DDBJ whole genome shotgun (WGS) entry which is preliminary data.</text>
</comment>
<dbReference type="GO" id="GO:0009001">
    <property type="term" value="F:serine O-acetyltransferase activity"/>
    <property type="evidence" value="ECO:0007669"/>
    <property type="project" value="UniProtKB-UniRule"/>
</dbReference>
<dbReference type="GO" id="GO:0006535">
    <property type="term" value="P:cysteine biosynthetic process from serine"/>
    <property type="evidence" value="ECO:0007669"/>
    <property type="project" value="UniProtKB-UniRule"/>
</dbReference>
<feature type="binding site" evidence="4">
    <location>
        <position position="133"/>
    </location>
    <ligand>
        <name>substrate</name>
    </ligand>
</feature>
<reference evidence="6 7" key="1">
    <citation type="journal article" date="2015" name="Genome Announc.">
        <title>Expanding the biotechnology potential of lactobacilli through comparative genomics of 213 strains and associated genera.</title>
        <authorList>
            <person name="Sun Z."/>
            <person name="Harris H.M."/>
            <person name="McCann A."/>
            <person name="Guo C."/>
            <person name="Argimon S."/>
            <person name="Zhang W."/>
            <person name="Yang X."/>
            <person name="Jeffery I.B."/>
            <person name="Cooney J.C."/>
            <person name="Kagawa T.F."/>
            <person name="Liu W."/>
            <person name="Song Y."/>
            <person name="Salvetti E."/>
            <person name="Wrobel A."/>
            <person name="Rasinkangas P."/>
            <person name="Parkhill J."/>
            <person name="Rea M.C."/>
            <person name="O'Sullivan O."/>
            <person name="Ritari J."/>
            <person name="Douillard F.P."/>
            <person name="Paul Ross R."/>
            <person name="Yang R."/>
            <person name="Briner A.E."/>
            <person name="Felis G.E."/>
            <person name="de Vos W.M."/>
            <person name="Barrangou R."/>
            <person name="Klaenhammer T.R."/>
            <person name="Caufield P.W."/>
            <person name="Cui Y."/>
            <person name="Zhang H."/>
            <person name="O'Toole P.W."/>
        </authorList>
    </citation>
    <scope>NUCLEOTIDE SEQUENCE [LARGE SCALE GENOMIC DNA]</scope>
    <source>
        <strain evidence="6 7">DSM 20335</strain>
    </source>
</reference>
<keyword evidence="2 4" id="KW-0808">Transferase</keyword>
<evidence type="ECO:0000256" key="5">
    <source>
        <dbReference type="PIRSR" id="PIRSR000450-1"/>
    </source>
</evidence>
<dbReference type="GO" id="GO:0005737">
    <property type="term" value="C:cytoplasm"/>
    <property type="evidence" value="ECO:0007669"/>
    <property type="project" value="UniProtKB-SubCell"/>
</dbReference>
<dbReference type="UniPathway" id="UPA00136">
    <property type="reaction ID" value="UER00199"/>
</dbReference>
<accession>A0A0R2BG54</accession>
<dbReference type="PANTHER" id="PTHR20919">
    <property type="entry name" value="HOMOSERINE O-SUCCINYLTRANSFERASE"/>
    <property type="match status" value="1"/>
</dbReference>
<keyword evidence="4" id="KW-0198">Cysteine biosynthesis</keyword>
<dbReference type="PATRIC" id="fig|1423738.3.peg.1221"/>
<dbReference type="STRING" id="1423738.FC84_GL001205"/>